<name>A0A3B1CD49_9ZZZZ</name>
<evidence type="ECO:0000256" key="2">
    <source>
        <dbReference type="ARBA" id="ARBA00022884"/>
    </source>
</evidence>
<dbReference type="EMBL" id="UOGC01000033">
    <property type="protein sequence ID" value="VAX16615.1"/>
    <property type="molecule type" value="Genomic_DNA"/>
</dbReference>
<protein>
    <submittedName>
        <fullName evidence="4">TmRNA-binding protein SmpB</fullName>
    </submittedName>
</protein>
<dbReference type="NCBIfam" id="NF003843">
    <property type="entry name" value="PRK05422.1"/>
    <property type="match status" value="1"/>
</dbReference>
<accession>A0A3B1CD49</accession>
<dbReference type="AlphaFoldDB" id="A0A3B1CD49"/>
<keyword evidence="2" id="KW-0694">RNA-binding</keyword>
<evidence type="ECO:0000313" key="4">
    <source>
        <dbReference type="EMBL" id="VAX16615.1"/>
    </source>
</evidence>
<dbReference type="InterPro" id="IPR023620">
    <property type="entry name" value="SmpB"/>
</dbReference>
<gene>
    <name evidence="4" type="ORF">MNBD_NITROSPINAE01-1696</name>
</gene>
<dbReference type="PANTHER" id="PTHR30308:SF2">
    <property type="entry name" value="SSRA-BINDING PROTEIN"/>
    <property type="match status" value="1"/>
</dbReference>
<proteinExistence type="inferred from homology"/>
<dbReference type="GO" id="GO:0070930">
    <property type="term" value="P:trans-translation-dependent protein tagging"/>
    <property type="evidence" value="ECO:0007669"/>
    <property type="project" value="TreeGrafter"/>
</dbReference>
<reference evidence="4" key="1">
    <citation type="submission" date="2018-06" db="EMBL/GenBank/DDBJ databases">
        <authorList>
            <person name="Zhirakovskaya E."/>
        </authorList>
    </citation>
    <scope>NUCLEOTIDE SEQUENCE</scope>
</reference>
<dbReference type="InterPro" id="IPR000037">
    <property type="entry name" value="SsrA-bd_prot"/>
</dbReference>
<organism evidence="4">
    <name type="scientific">hydrothermal vent metagenome</name>
    <dbReference type="NCBI Taxonomy" id="652676"/>
    <lineage>
        <taxon>unclassified sequences</taxon>
        <taxon>metagenomes</taxon>
        <taxon>ecological metagenomes</taxon>
    </lineage>
</organism>
<evidence type="ECO:0000256" key="3">
    <source>
        <dbReference type="SAM" id="MobiDB-lite"/>
    </source>
</evidence>
<dbReference type="GO" id="GO:0005829">
    <property type="term" value="C:cytosol"/>
    <property type="evidence" value="ECO:0007669"/>
    <property type="project" value="TreeGrafter"/>
</dbReference>
<feature type="region of interest" description="Disordered" evidence="3">
    <location>
        <begin position="1"/>
        <end position="20"/>
    </location>
</feature>
<dbReference type="Pfam" id="PF01668">
    <property type="entry name" value="SmpB"/>
    <property type="match status" value="1"/>
</dbReference>
<sequence length="162" mass="18655">MTSRKNKKGAEKKKSAPPKILNRKARHDYHILDTMEVGLVLKGAEVKSIREGKISLKESFAKIMKDELWLIGCNITPYKNQNTFEDIDPLRSRKLLLHKKQIKKLKEATAEKGLALIPLKIYFTRGVAKLELGVGKGKKLYDKREDLKRKDAKREMDRELKG</sequence>
<keyword evidence="1" id="KW-0963">Cytoplasm</keyword>
<dbReference type="CDD" id="cd09294">
    <property type="entry name" value="SmpB"/>
    <property type="match status" value="1"/>
</dbReference>
<dbReference type="SUPFAM" id="SSF74982">
    <property type="entry name" value="Small protein B (SmpB)"/>
    <property type="match status" value="1"/>
</dbReference>
<dbReference type="GO" id="GO:0003723">
    <property type="term" value="F:RNA binding"/>
    <property type="evidence" value="ECO:0007669"/>
    <property type="project" value="UniProtKB-KW"/>
</dbReference>
<dbReference type="Gene3D" id="2.40.280.10">
    <property type="match status" value="1"/>
</dbReference>
<dbReference type="HAMAP" id="MF_00023">
    <property type="entry name" value="SmpB"/>
    <property type="match status" value="1"/>
</dbReference>
<evidence type="ECO:0000256" key="1">
    <source>
        <dbReference type="ARBA" id="ARBA00022490"/>
    </source>
</evidence>
<dbReference type="NCBIfam" id="TIGR00086">
    <property type="entry name" value="smpB"/>
    <property type="match status" value="1"/>
</dbReference>
<dbReference type="PANTHER" id="PTHR30308">
    <property type="entry name" value="TMRNA-BINDING COMPONENT OF TRANS-TRANSLATION TAGGING COMPLEX"/>
    <property type="match status" value="1"/>
</dbReference>